<accession>A0A5B7DG14</accession>
<dbReference type="AlphaFoldDB" id="A0A5B7DG14"/>
<keyword evidence="2" id="KW-1185">Reference proteome</keyword>
<sequence>MHKNLILMITAAQLAEGGEGEAREPFFTTIHSRSWEAMKSGEEPLSLMALTGAPHSNRKLTTAAEGKGVIWSSSSKA</sequence>
<proteinExistence type="predicted"/>
<comment type="caution">
    <text evidence="1">The sequence shown here is derived from an EMBL/GenBank/DDBJ whole genome shotgun (WGS) entry which is preliminary data.</text>
</comment>
<evidence type="ECO:0000313" key="2">
    <source>
        <dbReference type="Proteomes" id="UP000324222"/>
    </source>
</evidence>
<gene>
    <name evidence="1" type="ORF">E2C01_013039</name>
</gene>
<evidence type="ECO:0000313" key="1">
    <source>
        <dbReference type="EMBL" id="MPC20107.1"/>
    </source>
</evidence>
<dbReference type="Proteomes" id="UP000324222">
    <property type="component" value="Unassembled WGS sequence"/>
</dbReference>
<dbReference type="EMBL" id="VSRR010000835">
    <property type="protein sequence ID" value="MPC20107.1"/>
    <property type="molecule type" value="Genomic_DNA"/>
</dbReference>
<protein>
    <submittedName>
        <fullName evidence="1">Uncharacterized protein</fullName>
    </submittedName>
</protein>
<organism evidence="1 2">
    <name type="scientific">Portunus trituberculatus</name>
    <name type="common">Swimming crab</name>
    <name type="synonym">Neptunus trituberculatus</name>
    <dbReference type="NCBI Taxonomy" id="210409"/>
    <lineage>
        <taxon>Eukaryota</taxon>
        <taxon>Metazoa</taxon>
        <taxon>Ecdysozoa</taxon>
        <taxon>Arthropoda</taxon>
        <taxon>Crustacea</taxon>
        <taxon>Multicrustacea</taxon>
        <taxon>Malacostraca</taxon>
        <taxon>Eumalacostraca</taxon>
        <taxon>Eucarida</taxon>
        <taxon>Decapoda</taxon>
        <taxon>Pleocyemata</taxon>
        <taxon>Brachyura</taxon>
        <taxon>Eubrachyura</taxon>
        <taxon>Portunoidea</taxon>
        <taxon>Portunidae</taxon>
        <taxon>Portuninae</taxon>
        <taxon>Portunus</taxon>
    </lineage>
</organism>
<name>A0A5B7DG14_PORTR</name>
<reference evidence="1 2" key="1">
    <citation type="submission" date="2019-05" db="EMBL/GenBank/DDBJ databases">
        <title>Another draft genome of Portunus trituberculatus and its Hox gene families provides insights of decapod evolution.</title>
        <authorList>
            <person name="Jeong J.-H."/>
            <person name="Song I."/>
            <person name="Kim S."/>
            <person name="Choi T."/>
            <person name="Kim D."/>
            <person name="Ryu S."/>
            <person name="Kim W."/>
        </authorList>
    </citation>
    <scope>NUCLEOTIDE SEQUENCE [LARGE SCALE GENOMIC DNA]</scope>
    <source>
        <tissue evidence="1">Muscle</tissue>
    </source>
</reference>